<protein>
    <recommendedName>
        <fullName evidence="3">asparagine synthase (glutamine-hydrolyzing)</fullName>
        <ecNumber evidence="3">6.3.5.4</ecNumber>
    </recommendedName>
</protein>
<keyword evidence="6 8" id="KW-0315">Glutamine amidotransferase</keyword>
<accession>A0A5C5PXA1</accession>
<evidence type="ECO:0000256" key="7">
    <source>
        <dbReference type="ARBA" id="ARBA00048741"/>
    </source>
</evidence>
<dbReference type="RefSeq" id="WP_146426326.1">
    <property type="nucleotide sequence ID" value="NZ_VFIP01000020.1"/>
</dbReference>
<dbReference type="CDD" id="cd00712">
    <property type="entry name" value="AsnB"/>
    <property type="match status" value="1"/>
</dbReference>
<dbReference type="PIRSF" id="PIRSF001589">
    <property type="entry name" value="Asn_synthetase_glu-h"/>
    <property type="match status" value="1"/>
</dbReference>
<dbReference type="InterPro" id="IPR051786">
    <property type="entry name" value="ASN_synthetase/amidase"/>
</dbReference>
<dbReference type="NCBIfam" id="TIGR01536">
    <property type="entry name" value="asn_synth_AEB"/>
    <property type="match status" value="1"/>
</dbReference>
<dbReference type="GO" id="GO:0005524">
    <property type="term" value="F:ATP binding"/>
    <property type="evidence" value="ECO:0007669"/>
    <property type="project" value="UniProtKB-KW"/>
</dbReference>
<dbReference type="InterPro" id="IPR001962">
    <property type="entry name" value="Asn_synthase"/>
</dbReference>
<comment type="caution">
    <text evidence="12">The sequence shown here is derived from an EMBL/GenBank/DDBJ whole genome shotgun (WGS) entry which is preliminary data.</text>
</comment>
<dbReference type="InterPro" id="IPR014729">
    <property type="entry name" value="Rossmann-like_a/b/a_fold"/>
</dbReference>
<dbReference type="SUPFAM" id="SSF56235">
    <property type="entry name" value="N-terminal nucleophile aminohydrolases (Ntn hydrolases)"/>
    <property type="match status" value="1"/>
</dbReference>
<reference evidence="12 13" key="1">
    <citation type="submission" date="2019-06" db="EMBL/GenBank/DDBJ databases">
        <title>Pseudomonas bimorpha sp. nov. isolated from bovine raw milk and skim milk concentrate.</title>
        <authorList>
            <person name="Hofmann K."/>
            <person name="Huptas C."/>
            <person name="Doll E."/>
            <person name="Scherer S."/>
            <person name="Wenning M."/>
        </authorList>
    </citation>
    <scope>NUCLEOTIDE SEQUENCE [LARGE SCALE GENOMIC DNA]</scope>
    <source>
        <strain evidence="12 13">DSM 108990</strain>
    </source>
</reference>
<dbReference type="AlphaFoldDB" id="A0A5C5PXA1"/>
<dbReference type="Pfam" id="PF13537">
    <property type="entry name" value="GATase_7"/>
    <property type="match status" value="1"/>
</dbReference>
<dbReference type="Proteomes" id="UP000317901">
    <property type="component" value="Unassembled WGS sequence"/>
</dbReference>
<dbReference type="Pfam" id="PF00733">
    <property type="entry name" value="Asn_synthase"/>
    <property type="match status" value="1"/>
</dbReference>
<evidence type="ECO:0000256" key="8">
    <source>
        <dbReference type="PIRSR" id="PIRSR001589-1"/>
    </source>
</evidence>
<evidence type="ECO:0000256" key="4">
    <source>
        <dbReference type="ARBA" id="ARBA00022741"/>
    </source>
</evidence>
<evidence type="ECO:0000256" key="9">
    <source>
        <dbReference type="PIRSR" id="PIRSR001589-2"/>
    </source>
</evidence>
<dbReference type="InterPro" id="IPR017932">
    <property type="entry name" value="GATase_2_dom"/>
</dbReference>
<gene>
    <name evidence="12" type="primary">asnB</name>
    <name evidence="12" type="ORF">FJD37_12255</name>
</gene>
<evidence type="ECO:0000256" key="3">
    <source>
        <dbReference type="ARBA" id="ARBA00012737"/>
    </source>
</evidence>
<evidence type="ECO:0000256" key="1">
    <source>
        <dbReference type="ARBA" id="ARBA00005187"/>
    </source>
</evidence>
<dbReference type="Gene3D" id="3.40.50.620">
    <property type="entry name" value="HUPs"/>
    <property type="match status" value="1"/>
</dbReference>
<dbReference type="OrthoDB" id="9763290at2"/>
<keyword evidence="8" id="KW-0061">Asparagine biosynthesis</keyword>
<keyword evidence="8" id="KW-0028">Amino-acid biosynthesis</keyword>
<dbReference type="PANTHER" id="PTHR43284">
    <property type="entry name" value="ASPARAGINE SYNTHETASE (GLUTAMINE-HYDROLYZING)"/>
    <property type="match status" value="1"/>
</dbReference>
<feature type="active site" description="For GATase activity" evidence="8">
    <location>
        <position position="4"/>
    </location>
</feature>
<comment type="catalytic activity">
    <reaction evidence="7">
        <text>L-aspartate + L-glutamine + ATP + H2O = L-asparagine + L-glutamate + AMP + diphosphate + H(+)</text>
        <dbReference type="Rhea" id="RHEA:12228"/>
        <dbReference type="ChEBI" id="CHEBI:15377"/>
        <dbReference type="ChEBI" id="CHEBI:15378"/>
        <dbReference type="ChEBI" id="CHEBI:29985"/>
        <dbReference type="ChEBI" id="CHEBI:29991"/>
        <dbReference type="ChEBI" id="CHEBI:30616"/>
        <dbReference type="ChEBI" id="CHEBI:33019"/>
        <dbReference type="ChEBI" id="CHEBI:58048"/>
        <dbReference type="ChEBI" id="CHEBI:58359"/>
        <dbReference type="ChEBI" id="CHEBI:456215"/>
        <dbReference type="EC" id="6.3.5.4"/>
    </reaction>
</comment>
<dbReference type="GO" id="GO:0004066">
    <property type="term" value="F:asparagine synthase (glutamine-hydrolyzing) activity"/>
    <property type="evidence" value="ECO:0007669"/>
    <property type="project" value="UniProtKB-EC"/>
</dbReference>
<feature type="binding site" evidence="9">
    <location>
        <position position="107"/>
    </location>
    <ligand>
        <name>L-glutamine</name>
        <dbReference type="ChEBI" id="CHEBI:58359"/>
    </ligand>
</feature>
<evidence type="ECO:0000256" key="2">
    <source>
        <dbReference type="ARBA" id="ARBA00005752"/>
    </source>
</evidence>
<dbReference type="InterPro" id="IPR006426">
    <property type="entry name" value="Asn_synth_AEB"/>
</dbReference>
<dbReference type="GO" id="GO:0005829">
    <property type="term" value="C:cytosol"/>
    <property type="evidence" value="ECO:0007669"/>
    <property type="project" value="TreeGrafter"/>
</dbReference>
<dbReference type="SUPFAM" id="SSF52402">
    <property type="entry name" value="Adenine nucleotide alpha hydrolases-like"/>
    <property type="match status" value="1"/>
</dbReference>
<keyword evidence="5 9" id="KW-0067">ATP-binding</keyword>
<evidence type="ECO:0000256" key="5">
    <source>
        <dbReference type="ARBA" id="ARBA00022840"/>
    </source>
</evidence>
<feature type="binding site" evidence="9">
    <location>
        <begin position="377"/>
        <end position="378"/>
    </location>
    <ligand>
        <name>ATP</name>
        <dbReference type="ChEBI" id="CHEBI:30616"/>
    </ligand>
</feature>
<dbReference type="PANTHER" id="PTHR43284:SF1">
    <property type="entry name" value="ASPARAGINE SYNTHETASE"/>
    <property type="match status" value="1"/>
</dbReference>
<feature type="domain" description="Glutamine amidotransferase type-2" evidence="11">
    <location>
        <begin position="4"/>
        <end position="221"/>
    </location>
</feature>
<keyword evidence="12" id="KW-0436">Ligase</keyword>
<dbReference type="InterPro" id="IPR033738">
    <property type="entry name" value="AsnB_N"/>
</dbReference>
<dbReference type="PROSITE" id="PS51278">
    <property type="entry name" value="GATASE_TYPE_2"/>
    <property type="match status" value="1"/>
</dbReference>
<name>A0A5C5PXA1_9PSED</name>
<organism evidence="12 13">
    <name type="scientific">Pseudomonas saxonica</name>
    <dbReference type="NCBI Taxonomy" id="2600598"/>
    <lineage>
        <taxon>Bacteria</taxon>
        <taxon>Pseudomonadati</taxon>
        <taxon>Pseudomonadota</taxon>
        <taxon>Gammaproteobacteria</taxon>
        <taxon>Pseudomonadales</taxon>
        <taxon>Pseudomonadaceae</taxon>
        <taxon>Pseudomonas</taxon>
    </lineage>
</organism>
<dbReference type="EMBL" id="VFIP01000020">
    <property type="protein sequence ID" value="TWR94160.1"/>
    <property type="molecule type" value="Genomic_DNA"/>
</dbReference>
<dbReference type="EC" id="6.3.5.4" evidence="3"/>
<dbReference type="Gene3D" id="3.60.20.10">
    <property type="entry name" value="Glutamine Phosphoribosylpyrophosphate, subunit 1, domain 1"/>
    <property type="match status" value="1"/>
</dbReference>
<dbReference type="CDD" id="cd01991">
    <property type="entry name" value="Asn_synthase_B_C"/>
    <property type="match status" value="1"/>
</dbReference>
<keyword evidence="4 9" id="KW-0547">Nucleotide-binding</keyword>
<feature type="binding site" evidence="9">
    <location>
        <position position="304"/>
    </location>
    <ligand>
        <name>ATP</name>
        <dbReference type="ChEBI" id="CHEBI:30616"/>
    </ligand>
</feature>
<evidence type="ECO:0000259" key="11">
    <source>
        <dbReference type="PROSITE" id="PS51278"/>
    </source>
</evidence>
<dbReference type="GO" id="GO:0006529">
    <property type="term" value="P:asparagine biosynthetic process"/>
    <property type="evidence" value="ECO:0007669"/>
    <property type="project" value="UniProtKB-KW"/>
</dbReference>
<evidence type="ECO:0000256" key="6">
    <source>
        <dbReference type="ARBA" id="ARBA00022962"/>
    </source>
</evidence>
<sequence length="646" mass="71976">MTVCGFAGFLKKTALSVDPTSTLRKMGLAIVNRGPDSSGEWYSAEHGIGLSHRRLAIVDMTASGHQPMLSSSGRFVMAFNGEIYNHLELRKVLERANPSLTWNGTSDTETMLASFEHYGLSRALDTFVGMFAAAVWDTQTQALYLVRDRLGEKPLYYGWQEDAFLFGSELKALKAHPAFKADIYRPGISLLLRYGYIPAPYSIYENIFKLEAGEYACVSNCQPEAQITKYWDVTDVIKSSVNDPFKGSTSEATAHLENLLDTTISQQMLADVPLGSFLSGGIDSSLIVSLMQKQSSRPVKTFSIGFEDKSYDEAGYAKAVAAHLKTEHQELYVSSADALDVIPKLPHIYDEPFSDSSQIPTYLVSALARERVTVSLSGDGGDELFCGYNRYKMTAKFWSALKKVPRPIRSLSSAMLTSVSPATLDLLASKIPKLSGYGSVGDKVHKAARVMSSRSAQDIYVGLVSKHPNPQTLVINGVEPDTCLIGRTPDFTALDDIQQMMALDTLSYLPEGVLTKLDRASMAVSLEGRAPFLDHRVFEFAWQLPLSMKLQGNDSKWILRQILYKYVPQKLIDRPKMGFGVPLRDWLCGPLREWAETLLNEQRLVQEGYFNVQAVRALWVQHLGGRYDRSGILWAILMFQTWLQEQ</sequence>
<evidence type="ECO:0000313" key="13">
    <source>
        <dbReference type="Proteomes" id="UP000317901"/>
    </source>
</evidence>
<comment type="pathway">
    <text evidence="1">Amino-acid biosynthesis; L-asparagine biosynthesis; L-asparagine from L-aspartate (L-Gln route): step 1/1.</text>
</comment>
<proteinExistence type="inferred from homology"/>
<comment type="similarity">
    <text evidence="2">Belongs to the asparagine synthetase family.</text>
</comment>
<evidence type="ECO:0000256" key="10">
    <source>
        <dbReference type="PIRSR" id="PIRSR001589-3"/>
    </source>
</evidence>
<evidence type="ECO:0000313" key="12">
    <source>
        <dbReference type="EMBL" id="TWR94160.1"/>
    </source>
</evidence>
<feature type="site" description="Important for beta-aspartyl-AMP intermediate formation" evidence="10">
    <location>
        <position position="379"/>
    </location>
</feature>
<dbReference type="InterPro" id="IPR029055">
    <property type="entry name" value="Ntn_hydrolases_N"/>
</dbReference>